<evidence type="ECO:0000313" key="2">
    <source>
        <dbReference type="EMBL" id="KAF3077317.1"/>
    </source>
</evidence>
<evidence type="ECO:0000313" key="3">
    <source>
        <dbReference type="Proteomes" id="UP000801864"/>
    </source>
</evidence>
<feature type="region of interest" description="Disordered" evidence="1">
    <location>
        <begin position="46"/>
        <end position="89"/>
    </location>
</feature>
<feature type="region of interest" description="Disordered" evidence="1">
    <location>
        <begin position="146"/>
        <end position="233"/>
    </location>
</feature>
<gene>
    <name evidence="2" type="ORF">CFAM422_000669</name>
</gene>
<feature type="region of interest" description="Disordered" evidence="1">
    <location>
        <begin position="109"/>
        <end position="129"/>
    </location>
</feature>
<feature type="compositionally biased region" description="Basic and acidic residues" evidence="1">
    <location>
        <begin position="46"/>
        <end position="61"/>
    </location>
</feature>
<dbReference type="AlphaFoldDB" id="A0A9P4XRU8"/>
<accession>A0A9P4XRU8</accession>
<keyword evidence="3" id="KW-1185">Reference proteome</keyword>
<feature type="compositionally biased region" description="Basic and acidic residues" evidence="1">
    <location>
        <begin position="72"/>
        <end position="89"/>
    </location>
</feature>
<organism evidence="2 3">
    <name type="scientific">Trichoderma lentiforme</name>
    <dbReference type="NCBI Taxonomy" id="1567552"/>
    <lineage>
        <taxon>Eukaryota</taxon>
        <taxon>Fungi</taxon>
        <taxon>Dikarya</taxon>
        <taxon>Ascomycota</taxon>
        <taxon>Pezizomycotina</taxon>
        <taxon>Sordariomycetes</taxon>
        <taxon>Hypocreomycetidae</taxon>
        <taxon>Hypocreales</taxon>
        <taxon>Hypocreaceae</taxon>
        <taxon>Trichoderma</taxon>
    </lineage>
</organism>
<feature type="compositionally biased region" description="Basic and acidic residues" evidence="1">
    <location>
        <begin position="109"/>
        <end position="121"/>
    </location>
</feature>
<sequence>MGRVLVPNASQKQHSYWGLFFSEEYQNGNPIRAPSCNYQRDHGGTYTKDTCRDSEHDKEENSPLTSNHNAKSRTDNLKNANQRRERREACQAHDNAIRYHTAFLRQHSCHGDGAKGRRDETNGDEISEPQTQLVNPACCCRVGIHQSDPRRDCSPQQPRLLHRADEHRPQRRKNPDNAEEQTDGPKTHPGLPNWVGPVTNHGGIRSGRGAIGAIGAEVSRKNGTARQRERHGL</sequence>
<protein>
    <submittedName>
        <fullName evidence="2">Uncharacterized protein</fullName>
    </submittedName>
</protein>
<comment type="caution">
    <text evidence="2">The sequence shown here is derived from an EMBL/GenBank/DDBJ whole genome shotgun (WGS) entry which is preliminary data.</text>
</comment>
<dbReference type="Proteomes" id="UP000801864">
    <property type="component" value="Unassembled WGS sequence"/>
</dbReference>
<name>A0A9P4XRU8_9HYPO</name>
<feature type="compositionally biased region" description="Basic and acidic residues" evidence="1">
    <location>
        <begin position="162"/>
        <end position="176"/>
    </location>
</feature>
<evidence type="ECO:0000256" key="1">
    <source>
        <dbReference type="SAM" id="MobiDB-lite"/>
    </source>
</evidence>
<dbReference type="EMBL" id="QLNT01000001">
    <property type="protein sequence ID" value="KAF3077317.1"/>
    <property type="molecule type" value="Genomic_DNA"/>
</dbReference>
<proteinExistence type="predicted"/>
<reference evidence="2 3" key="1">
    <citation type="submission" date="2018-06" db="EMBL/GenBank/DDBJ databases">
        <title>Genome analysis of cellulolytic fungus Trichoderma lentiforme CFAM-422.</title>
        <authorList>
            <person name="Steindorff A.S."/>
            <person name="Formighieri E.F."/>
            <person name="Midorikawa G.E.O."/>
            <person name="Tamietti M.S."/>
            <person name="Ramos E.Z."/>
            <person name="Silva A.S."/>
            <person name="Bon E.P.S."/>
            <person name="Mendes T.D."/>
            <person name="Damaso M.C.T."/>
            <person name="Favaro L.C.L."/>
        </authorList>
    </citation>
    <scope>NUCLEOTIDE SEQUENCE [LARGE SCALE GENOMIC DNA]</scope>
    <source>
        <strain evidence="2 3">CFAM-422</strain>
    </source>
</reference>